<reference evidence="1" key="1">
    <citation type="submission" date="2023-05" db="EMBL/GenBank/DDBJ databases">
        <authorList>
            <consortium name="ELIXIR-Norway"/>
        </authorList>
    </citation>
    <scope>NUCLEOTIDE SEQUENCE</scope>
</reference>
<evidence type="ECO:0000313" key="2">
    <source>
        <dbReference type="Proteomes" id="UP001162501"/>
    </source>
</evidence>
<protein>
    <submittedName>
        <fullName evidence="1">Uncharacterized protein</fullName>
    </submittedName>
</protein>
<accession>A0AC60A534</accession>
<dbReference type="EMBL" id="OX596091">
    <property type="protein sequence ID" value="CAN0555880.1"/>
    <property type="molecule type" value="Genomic_DNA"/>
</dbReference>
<reference evidence="1" key="2">
    <citation type="submission" date="2025-03" db="EMBL/GenBank/DDBJ databases">
        <authorList>
            <consortium name="ELIXIR-Norway"/>
            <consortium name="Elixir Norway"/>
        </authorList>
    </citation>
    <scope>NUCLEOTIDE SEQUENCE</scope>
</reference>
<name>A0AC60A534_RANTA</name>
<gene>
    <name evidence="1" type="ORF">MRATA1EN22A_LOCUS26891</name>
</gene>
<organism evidence="1 2">
    <name type="scientific">Rangifer tarandus platyrhynchus</name>
    <name type="common">Svalbard reindeer</name>
    <dbReference type="NCBI Taxonomy" id="3082113"/>
    <lineage>
        <taxon>Eukaryota</taxon>
        <taxon>Metazoa</taxon>
        <taxon>Chordata</taxon>
        <taxon>Craniata</taxon>
        <taxon>Vertebrata</taxon>
        <taxon>Euteleostomi</taxon>
        <taxon>Mammalia</taxon>
        <taxon>Eutheria</taxon>
        <taxon>Laurasiatheria</taxon>
        <taxon>Artiodactyla</taxon>
        <taxon>Ruminantia</taxon>
        <taxon>Pecora</taxon>
        <taxon>Cervidae</taxon>
        <taxon>Odocoileinae</taxon>
        <taxon>Rangifer</taxon>
    </lineage>
</organism>
<proteinExistence type="predicted"/>
<dbReference type="Proteomes" id="UP001162501">
    <property type="component" value="Chromosome 7"/>
</dbReference>
<sequence length="186" mass="19380">MGRAFGVLGSRHVFRRRAVAVRGCLLRGPGRSLRRAEWSFQKGALGSQGTLGPVGSCWQASLTWSPGGPEALHSHELPGVPRHFTMAMAADGPSCPFCRALHGARQSPAASFRPGLGLCGRVVTTLQSATSTPETHLDLDLPAGTSLQASTSRHLEMEALGLPGGGGGGGSRRTSCPLLTTLHHLS</sequence>
<evidence type="ECO:0000313" key="1">
    <source>
        <dbReference type="EMBL" id="CAN0555880.1"/>
    </source>
</evidence>